<dbReference type="InterPro" id="IPR013136">
    <property type="entry name" value="WSTF_Acf1_Cbp146"/>
</dbReference>
<keyword evidence="3 6" id="KW-0863">Zinc-finger</keyword>
<dbReference type="PANTHER" id="PTHR46510">
    <property type="entry name" value="BROMODOMAIN ADJACENT TO ZINC FINGER DOMAIN PROTEIN 1A"/>
    <property type="match status" value="1"/>
</dbReference>
<sequence>MPLLGKEPFPLKSLPKDVSLNDQIFFSEITKEPFFSYDEFYERHSLYNSLLWTCSVTGKTGLTYLQALKSESDSRNLLSTIPNLLQKILLHLMTYLKNFSTNVTLSLLTEFTNFRFFIGETIQISLSNNRKSKGVIRDVIPPDDEESSNSVSYGLDPMSYKYVVESTNEIKQKIYETISASKISRPKFLLTREKIRLFLRQHLAPKNGRYDSLSIKEESARLFSLDTLRWNDIFKGPPPKFDSDTISVKISIKQRNSEELNDPNNLEDIQNVTKTDRENKKIIKKKRSILSEQKKKSTKKEEKQLKEKLERKKKRLKKKEKLQKLKLKQKIKKKKDKNDKEGKENLKITKVELKNREKEAKKQFEDDMKIWIEKRDDLLCDDLKSLPEPYEIQCDIRDELIGDALVIIDFINVYQKYFSLPDNFPLPITFSYFFQILHDNNVTGTRGYGDLMVALMQTILNDENRDIAEVDLKVTENHENDSYNSLENGNDKDLEFHNNYSNHWMATYFCNKDQISLIRLNSLTLSEILRLYLLNTRNYGKSYKISPVESYFIKKLATDSVFDLDPNERVKLLVLILNDLIKVPKIREKIEDSMEEIFKLKSQIRQLNSTYTKWLRENPIRQRMRKKKIISNNTEANIEPEVEATQEEKEQYLKEKTTKERQLKENLSQLKAKIRKFSAFCRIQPLGRDRKYQKYWIFETIPGFFIEKTEESRHQKCFDSPLPMLKPVLSEYLQKIKRKKKKKNDPLLNQSETTLTNEKCSQENPKIERCTGSSETCEIHGSTLKNTTRWFFYTKEQLSSLIDSLNSRGFRESELRIALNIEKETIFSNYFDNFDPLMFNKNYIEPPQSQAEIEEKNGLRKSERIQMNDKMLKRRSKQEHLIELPDFIPIEAFHENFKKELLIFEENLFNSCFSSFSSSYRDQWYEELNQKFCNKMDSLRNFSSKLCALAKSIRPFCLISPLSIYPHENVLGSPSEKENIDESIPLRIPSLSEQWLDSIKILENSTIEDSNETKYGLTNHSQLFVNLSLLEQSLNWEMSASKTANKCGVCRRKANDEMILCDLCNGGYHTYCLTPPITSVDDIEGDWYCHKCVPREIKKPMVKSLLLVSAPNSRNNNPDCLKSDSKIDSTENNKSKYSENLNGTFEQSDNGNLFDICFICNRHIYEQFSMITCKTCEECFHLNCVNLTRIPRSWTCSDCTEKDRYNNNNNSFNENWNGELRRSSRKRKPNHHYMEESNNDGKFSTSQIKTRRCSTEVAYFNYSDYNSNSRRSSESKRRLISNFYE</sequence>
<dbReference type="PROSITE" id="PS51136">
    <property type="entry name" value="WAC"/>
    <property type="match status" value="1"/>
</dbReference>
<dbReference type="PROSITE" id="PS01359">
    <property type="entry name" value="ZF_PHD_1"/>
    <property type="match status" value="2"/>
</dbReference>
<evidence type="ECO:0000313" key="10">
    <source>
        <dbReference type="EMBL" id="KPM06817.1"/>
    </source>
</evidence>
<dbReference type="Pfam" id="PF15613">
    <property type="entry name" value="WSD"/>
    <property type="match status" value="1"/>
</dbReference>
<accession>A0A132A7B1</accession>
<dbReference type="PROSITE" id="PS50827">
    <property type="entry name" value="DDT"/>
    <property type="match status" value="1"/>
</dbReference>
<evidence type="ECO:0000256" key="1">
    <source>
        <dbReference type="ARBA" id="ARBA00004123"/>
    </source>
</evidence>
<dbReference type="GO" id="GO:0000228">
    <property type="term" value="C:nuclear chromosome"/>
    <property type="evidence" value="ECO:0007669"/>
    <property type="project" value="TreeGrafter"/>
</dbReference>
<dbReference type="GO" id="GO:0008270">
    <property type="term" value="F:zinc ion binding"/>
    <property type="evidence" value="ECO:0007669"/>
    <property type="project" value="UniProtKB-KW"/>
</dbReference>
<dbReference type="Pfam" id="PF00628">
    <property type="entry name" value="PHD"/>
    <property type="match status" value="1"/>
</dbReference>
<feature type="compositionally biased region" description="Basic and acidic residues" evidence="9">
    <location>
        <begin position="292"/>
        <end position="309"/>
    </location>
</feature>
<evidence type="ECO:0000256" key="9">
    <source>
        <dbReference type="SAM" id="MobiDB-lite"/>
    </source>
</evidence>
<dbReference type="Pfam" id="PF10537">
    <property type="entry name" value="WAC_Acf1_DNA_bd"/>
    <property type="match status" value="1"/>
</dbReference>
<dbReference type="InterPro" id="IPR013083">
    <property type="entry name" value="Znf_RING/FYVE/PHD"/>
</dbReference>
<keyword evidence="4" id="KW-0862">Zinc</keyword>
<comment type="subcellular location">
    <subcellularLocation>
        <location evidence="1 7">Nucleus</location>
    </subcellularLocation>
</comment>
<dbReference type="GO" id="GO:0003677">
    <property type="term" value="F:DNA binding"/>
    <property type="evidence" value="ECO:0007669"/>
    <property type="project" value="TreeGrafter"/>
</dbReference>
<dbReference type="Gene3D" id="3.30.40.10">
    <property type="entry name" value="Zinc/RING finger domain, C3HC4 (zinc finger)"/>
    <property type="match status" value="1"/>
</dbReference>
<dbReference type="InterPro" id="IPR001965">
    <property type="entry name" value="Znf_PHD"/>
</dbReference>
<proteinExistence type="predicted"/>
<keyword evidence="8" id="KW-0175">Coiled coil</keyword>
<feature type="coiled-coil region" evidence="8">
    <location>
        <begin position="642"/>
        <end position="673"/>
    </location>
</feature>
<organism evidence="10 11">
    <name type="scientific">Sarcoptes scabiei</name>
    <name type="common">Itch mite</name>
    <name type="synonym">Acarus scabiei</name>
    <dbReference type="NCBI Taxonomy" id="52283"/>
    <lineage>
        <taxon>Eukaryota</taxon>
        <taxon>Metazoa</taxon>
        <taxon>Ecdysozoa</taxon>
        <taxon>Arthropoda</taxon>
        <taxon>Chelicerata</taxon>
        <taxon>Arachnida</taxon>
        <taxon>Acari</taxon>
        <taxon>Acariformes</taxon>
        <taxon>Sarcoptiformes</taxon>
        <taxon>Astigmata</taxon>
        <taxon>Psoroptidia</taxon>
        <taxon>Sarcoptoidea</taxon>
        <taxon>Sarcoptidae</taxon>
        <taxon>Sarcoptinae</taxon>
        <taxon>Sarcoptes</taxon>
    </lineage>
</organism>
<feature type="region of interest" description="Disordered" evidence="9">
    <location>
        <begin position="1210"/>
        <end position="1248"/>
    </location>
</feature>
<dbReference type="GO" id="GO:0045740">
    <property type="term" value="P:positive regulation of DNA replication"/>
    <property type="evidence" value="ECO:0007669"/>
    <property type="project" value="TreeGrafter"/>
</dbReference>
<dbReference type="InterPro" id="IPR028941">
    <property type="entry name" value="WHIM2_dom"/>
</dbReference>
<dbReference type="GO" id="GO:0006338">
    <property type="term" value="P:chromatin remodeling"/>
    <property type="evidence" value="ECO:0007669"/>
    <property type="project" value="InterPro"/>
</dbReference>
<evidence type="ECO:0000256" key="4">
    <source>
        <dbReference type="ARBA" id="ARBA00022833"/>
    </source>
</evidence>
<keyword evidence="5 7" id="KW-0539">Nucleus</keyword>
<dbReference type="PANTHER" id="PTHR46510:SF1">
    <property type="entry name" value="BROMODOMAIN ADJACENT TO ZINC FINGER DOMAIN PROTEIN 1A"/>
    <property type="match status" value="1"/>
</dbReference>
<dbReference type="CDD" id="cd15489">
    <property type="entry name" value="PHD_SF"/>
    <property type="match status" value="1"/>
</dbReference>
<protein>
    <submittedName>
        <fullName evidence="10">Bromodomain adjacent to zinc finger domain protein 1A-like protein</fullName>
    </submittedName>
</protein>
<dbReference type="VEuPathDB" id="VectorBase:SSCA005757"/>
<dbReference type="InterPro" id="IPR018501">
    <property type="entry name" value="DDT_dom"/>
</dbReference>
<evidence type="ECO:0000256" key="6">
    <source>
        <dbReference type="PROSITE-ProRule" id="PRU00146"/>
    </source>
</evidence>
<dbReference type="GO" id="GO:0006355">
    <property type="term" value="P:regulation of DNA-templated transcription"/>
    <property type="evidence" value="ECO:0007669"/>
    <property type="project" value="TreeGrafter"/>
</dbReference>
<dbReference type="Gene3D" id="2.30.30.1150">
    <property type="match status" value="1"/>
</dbReference>
<evidence type="ECO:0000256" key="8">
    <source>
        <dbReference type="SAM" id="Coils"/>
    </source>
</evidence>
<dbReference type="InterPro" id="IPR047171">
    <property type="entry name" value="BAZ1A"/>
</dbReference>
<evidence type="ECO:0000256" key="2">
    <source>
        <dbReference type="ARBA" id="ARBA00022723"/>
    </source>
</evidence>
<evidence type="ECO:0000256" key="3">
    <source>
        <dbReference type="ARBA" id="ARBA00022771"/>
    </source>
</evidence>
<evidence type="ECO:0000256" key="7">
    <source>
        <dbReference type="PROSITE-ProRule" id="PRU00475"/>
    </source>
</evidence>
<feature type="region of interest" description="Disordered" evidence="9">
    <location>
        <begin position="289"/>
        <end position="309"/>
    </location>
</feature>
<dbReference type="GO" id="GO:0031445">
    <property type="term" value="P:regulation of heterochromatin formation"/>
    <property type="evidence" value="ECO:0007669"/>
    <property type="project" value="TreeGrafter"/>
</dbReference>
<dbReference type="GO" id="GO:0008623">
    <property type="term" value="C:CHRAC"/>
    <property type="evidence" value="ECO:0007669"/>
    <property type="project" value="TreeGrafter"/>
</dbReference>
<keyword evidence="2" id="KW-0479">Metal-binding</keyword>
<dbReference type="SMART" id="SM00249">
    <property type="entry name" value="PHD"/>
    <property type="match status" value="2"/>
</dbReference>
<comment type="caution">
    <text evidence="10">The sequence shown here is derived from an EMBL/GenBank/DDBJ whole genome shotgun (WGS) entry which is preliminary data.</text>
</comment>
<dbReference type="InterPro" id="IPR019786">
    <property type="entry name" value="Zinc_finger_PHD-type_CS"/>
</dbReference>
<reference evidence="10 11" key="1">
    <citation type="journal article" date="2015" name="Parasit. Vectors">
        <title>Draft genome of the scabies mite.</title>
        <authorList>
            <person name="Rider S.D.Jr."/>
            <person name="Morgan M.S."/>
            <person name="Arlian L.G."/>
        </authorList>
    </citation>
    <scope>NUCLEOTIDE SEQUENCE [LARGE SCALE GENOMIC DNA]</scope>
    <source>
        <strain evidence="10">Arlian Lab</strain>
    </source>
</reference>
<evidence type="ECO:0000313" key="11">
    <source>
        <dbReference type="Proteomes" id="UP000616769"/>
    </source>
</evidence>
<dbReference type="SUPFAM" id="SSF57903">
    <property type="entry name" value="FYVE/PHD zinc finger"/>
    <property type="match status" value="2"/>
</dbReference>
<name>A0A132A7B1_SARSC</name>
<evidence type="ECO:0000256" key="5">
    <source>
        <dbReference type="ARBA" id="ARBA00023242"/>
    </source>
</evidence>
<dbReference type="PROSITE" id="PS50016">
    <property type="entry name" value="ZF_PHD_2"/>
    <property type="match status" value="2"/>
</dbReference>
<gene>
    <name evidence="10" type="ORF">QR98_0052960</name>
</gene>
<dbReference type="EMBL" id="JXLN01011121">
    <property type="protein sequence ID" value="KPM06817.1"/>
    <property type="molecule type" value="Genomic_DNA"/>
</dbReference>
<dbReference type="InterPro" id="IPR011011">
    <property type="entry name" value="Znf_FYVE_PHD"/>
</dbReference>
<dbReference type="Proteomes" id="UP000616769">
    <property type="component" value="Unassembled WGS sequence"/>
</dbReference>
<dbReference type="InterPro" id="IPR019787">
    <property type="entry name" value="Znf_PHD-finger"/>
</dbReference>